<dbReference type="Proteomes" id="UP000269265">
    <property type="component" value="Unassembled WGS sequence"/>
</dbReference>
<keyword evidence="7" id="KW-1185">Reference proteome</keyword>
<proteinExistence type="predicted"/>
<evidence type="ECO:0000259" key="5">
    <source>
        <dbReference type="Pfam" id="PF13505"/>
    </source>
</evidence>
<dbReference type="AlphaFoldDB" id="A0A3R8T6H5"/>
<gene>
    <name evidence="6" type="ORF">EIP75_06480</name>
</gene>
<dbReference type="SUPFAM" id="SSF56925">
    <property type="entry name" value="OMPA-like"/>
    <property type="match status" value="1"/>
</dbReference>
<feature type="chain" id="PRO_5018761460" evidence="4">
    <location>
        <begin position="28"/>
        <end position="313"/>
    </location>
</feature>
<comment type="caution">
    <text evidence="6">The sequence shown here is derived from an EMBL/GenBank/DDBJ whole genome shotgun (WGS) entry which is preliminary data.</text>
</comment>
<evidence type="ECO:0000256" key="3">
    <source>
        <dbReference type="SAM" id="MobiDB-lite"/>
    </source>
</evidence>
<dbReference type="InterPro" id="IPR027385">
    <property type="entry name" value="Beta-barrel_OMP"/>
</dbReference>
<comment type="subcellular location">
    <subcellularLocation>
        <location evidence="1">Cell outer membrane</location>
    </subcellularLocation>
</comment>
<dbReference type="Gene3D" id="2.40.160.20">
    <property type="match status" value="1"/>
</dbReference>
<dbReference type="Pfam" id="PF13505">
    <property type="entry name" value="OMP_b-brl"/>
    <property type="match status" value="1"/>
</dbReference>
<evidence type="ECO:0000313" key="6">
    <source>
        <dbReference type="EMBL" id="RRS05201.1"/>
    </source>
</evidence>
<reference evidence="6 7" key="1">
    <citation type="submission" date="2018-12" db="EMBL/GenBank/DDBJ databases">
        <title>The whole draft genome of Aquabacterium sp. SJQ9.</title>
        <authorList>
            <person name="Sun L."/>
            <person name="Gao X."/>
            <person name="Chen W."/>
            <person name="Huang K."/>
        </authorList>
    </citation>
    <scope>NUCLEOTIDE SEQUENCE [LARGE SCALE GENOMIC DNA]</scope>
    <source>
        <strain evidence="6 7">SJQ9</strain>
    </source>
</reference>
<accession>A0A3R8T6H5</accession>
<name>A0A3R8T6H5_9BURK</name>
<feature type="region of interest" description="Disordered" evidence="3">
    <location>
        <begin position="27"/>
        <end position="142"/>
    </location>
</feature>
<evidence type="ECO:0000256" key="2">
    <source>
        <dbReference type="ARBA" id="ARBA00022729"/>
    </source>
</evidence>
<evidence type="ECO:0000256" key="1">
    <source>
        <dbReference type="ARBA" id="ARBA00004442"/>
    </source>
</evidence>
<feature type="compositionally biased region" description="Low complexity" evidence="3">
    <location>
        <begin position="105"/>
        <end position="115"/>
    </location>
</feature>
<evidence type="ECO:0000313" key="7">
    <source>
        <dbReference type="Proteomes" id="UP000269265"/>
    </source>
</evidence>
<feature type="signal peptide" evidence="4">
    <location>
        <begin position="1"/>
        <end position="27"/>
    </location>
</feature>
<protein>
    <submittedName>
        <fullName evidence="6">Porin family protein</fullName>
    </submittedName>
</protein>
<organism evidence="6 7">
    <name type="scientific">Aquabacterium soli</name>
    <dbReference type="NCBI Taxonomy" id="2493092"/>
    <lineage>
        <taxon>Bacteria</taxon>
        <taxon>Pseudomonadati</taxon>
        <taxon>Pseudomonadota</taxon>
        <taxon>Betaproteobacteria</taxon>
        <taxon>Burkholderiales</taxon>
        <taxon>Aquabacterium</taxon>
    </lineage>
</organism>
<sequence>MTQGDTPRCRVLAVSIMLGLGLTAAHAQIPGDSPGGAPQYRDQSGVLQPGSGAAGTTTAPTGTWTPAKPSNSSAAPQAPAQDGASGNMQSPASTVPSTPSPAAAPSPAMDGASSPRSALSNDQAPLPSEPTAAGPGGPYGGYDPARESWIPYTSSGYIGVSGGKPDLKTACAAGLSCDDPDSAWSVYLGGQFNPYLGLQLGYLQLQDADRNGGDTKVRGVNISLTGALPLGSNFSLNGRVGGTYGWTKTTVGAAVTAPSGNEEGFGVAYGVGASWDFDRHWSVTVDWDRHRLKFAGDEKKNTDIASVGLRYRF</sequence>
<dbReference type="GO" id="GO:0009279">
    <property type="term" value="C:cell outer membrane"/>
    <property type="evidence" value="ECO:0007669"/>
    <property type="project" value="UniProtKB-SubCell"/>
</dbReference>
<dbReference type="EMBL" id="RSED01000004">
    <property type="protein sequence ID" value="RRS05201.1"/>
    <property type="molecule type" value="Genomic_DNA"/>
</dbReference>
<evidence type="ECO:0000256" key="4">
    <source>
        <dbReference type="SAM" id="SignalP"/>
    </source>
</evidence>
<keyword evidence="2 4" id="KW-0732">Signal</keyword>
<dbReference type="InterPro" id="IPR011250">
    <property type="entry name" value="OMP/PagP_B-barrel"/>
</dbReference>
<feature type="compositionally biased region" description="Low complexity" evidence="3">
    <location>
        <begin position="49"/>
        <end position="97"/>
    </location>
</feature>
<feature type="domain" description="Outer membrane protein beta-barrel" evidence="5">
    <location>
        <begin position="155"/>
        <end position="313"/>
    </location>
</feature>